<reference evidence="2" key="2">
    <citation type="submission" date="2017-09" db="EMBL/GenBank/DDBJ databases">
        <authorList>
            <person name="Ehlers B."/>
            <person name="Leendertz F.H."/>
        </authorList>
    </citation>
    <scope>NUCLEOTIDE SEQUENCE [LARGE SCALE GENOMIC DNA]</scope>
    <source>
        <strain evidence="2">WG-1MB</strain>
    </source>
</reference>
<evidence type="ECO:0000313" key="5">
    <source>
        <dbReference type="Proteomes" id="UP000295404"/>
    </source>
</evidence>
<dbReference type="EMBL" id="SMMS01000001">
    <property type="protein sequence ID" value="TCL11228.1"/>
    <property type="molecule type" value="Genomic_DNA"/>
</dbReference>
<dbReference type="Proteomes" id="UP000295404">
    <property type="component" value="Unassembled WGS sequence"/>
</dbReference>
<evidence type="ECO:0000256" key="1">
    <source>
        <dbReference type="SAM" id="Phobius"/>
    </source>
</evidence>
<keyword evidence="1" id="KW-1133">Transmembrane helix</keyword>
<dbReference type="Proteomes" id="UP000217726">
    <property type="component" value="Unassembled WGS sequence"/>
</dbReference>
<reference evidence="3 5" key="3">
    <citation type="submission" date="2019-03" db="EMBL/GenBank/DDBJ databases">
        <title>Subsurface microbial communities from deep shales in Ohio and West Virginia, USA.</title>
        <authorList>
            <person name="Wrighton K."/>
        </authorList>
    </citation>
    <scope>NUCLEOTIDE SEQUENCE [LARGE SCALE GENOMIC DNA]</scope>
    <source>
        <strain evidence="3 5">WG1_MB</strain>
    </source>
</reference>
<evidence type="ECO:0000313" key="2">
    <source>
        <dbReference type="EMBL" id="SNY00769.1"/>
    </source>
</evidence>
<organism evidence="2 4">
    <name type="scientific">Methanohalophilus euhalobius</name>
    <dbReference type="NCBI Taxonomy" id="51203"/>
    <lineage>
        <taxon>Archaea</taxon>
        <taxon>Methanobacteriati</taxon>
        <taxon>Methanobacteriota</taxon>
        <taxon>Stenosarchaea group</taxon>
        <taxon>Methanomicrobia</taxon>
        <taxon>Methanosarcinales</taxon>
        <taxon>Methanosarcinaceae</taxon>
        <taxon>Methanohalophilus</taxon>
    </lineage>
</organism>
<evidence type="ECO:0000313" key="4">
    <source>
        <dbReference type="Proteomes" id="UP000217726"/>
    </source>
</evidence>
<keyword evidence="4" id="KW-1185">Reference proteome</keyword>
<proteinExistence type="predicted"/>
<feature type="transmembrane region" description="Helical" evidence="1">
    <location>
        <begin position="45"/>
        <end position="69"/>
    </location>
</feature>
<gene>
    <name evidence="3" type="ORF">C7960_0347</name>
    <name evidence="2" type="ORF">SAMN06295989_101312</name>
</gene>
<keyword evidence="1" id="KW-0472">Membrane</keyword>
<reference evidence="4" key="1">
    <citation type="submission" date="2017-09" db="EMBL/GenBank/DDBJ databases">
        <authorList>
            <person name="Varghese N."/>
            <person name="Submissions S."/>
        </authorList>
    </citation>
    <scope>NUCLEOTIDE SEQUENCE [LARGE SCALE GENOMIC DNA]</scope>
    <source>
        <strain evidence="4">WG-1MB</strain>
    </source>
</reference>
<dbReference type="EMBL" id="OBDR01000001">
    <property type="protein sequence ID" value="SNY00769.1"/>
    <property type="molecule type" value="Genomic_DNA"/>
</dbReference>
<evidence type="ECO:0000313" key="3">
    <source>
        <dbReference type="EMBL" id="TCL11228.1"/>
    </source>
</evidence>
<dbReference type="AlphaFoldDB" id="A0A285ENQ5"/>
<name>A0A285ENQ5_9EURY</name>
<accession>A0A285ENQ5</accession>
<protein>
    <submittedName>
        <fullName evidence="2">Uncharacterized protein</fullName>
    </submittedName>
</protein>
<sequence>MKENLYTYNTDYLLHPDRWTYIRTAYHYLLVVRKFRNPDRQFAEALLTSIMEIIIAFYTLHISNILAAISGSLARIMLGKNNSSVHPDTLDEQKYY</sequence>
<keyword evidence="1" id="KW-0812">Transmembrane</keyword>